<keyword evidence="1" id="KW-0479">Metal-binding</keyword>
<feature type="domain" description="MYND-type" evidence="5">
    <location>
        <begin position="125"/>
        <end position="177"/>
    </location>
</feature>
<dbReference type="OrthoDB" id="265717at2759"/>
<dbReference type="InterPro" id="IPR002893">
    <property type="entry name" value="Znf_MYND"/>
</dbReference>
<evidence type="ECO:0000259" key="5">
    <source>
        <dbReference type="PROSITE" id="PS50865"/>
    </source>
</evidence>
<dbReference type="KEGG" id="scm:SCHCO_02635970"/>
<name>D8QEQ3_SCHCM</name>
<evidence type="ECO:0000256" key="4">
    <source>
        <dbReference type="PROSITE-ProRule" id="PRU00134"/>
    </source>
</evidence>
<evidence type="ECO:0000256" key="1">
    <source>
        <dbReference type="ARBA" id="ARBA00022723"/>
    </source>
</evidence>
<dbReference type="OMA" id="RQMIWVK"/>
<dbReference type="HOGENOM" id="CLU_1310546_0_0_1"/>
<dbReference type="SUPFAM" id="SSF144232">
    <property type="entry name" value="HIT/MYND zinc finger-like"/>
    <property type="match status" value="1"/>
</dbReference>
<keyword evidence="3" id="KW-0862">Zinc</keyword>
<protein>
    <recommendedName>
        <fullName evidence="5">MYND-type domain-containing protein</fullName>
    </recommendedName>
</protein>
<dbReference type="AlphaFoldDB" id="D8QEQ3"/>
<reference evidence="6 7" key="1">
    <citation type="journal article" date="2010" name="Nat. Biotechnol.">
        <title>Genome sequence of the model mushroom Schizophyllum commune.</title>
        <authorList>
            <person name="Ohm R.A."/>
            <person name="de Jong J.F."/>
            <person name="Lugones L.G."/>
            <person name="Aerts A."/>
            <person name="Kothe E."/>
            <person name="Stajich J.E."/>
            <person name="de Vries R.P."/>
            <person name="Record E."/>
            <person name="Levasseur A."/>
            <person name="Baker S.E."/>
            <person name="Bartholomew K.A."/>
            <person name="Coutinho P.M."/>
            <person name="Erdmann S."/>
            <person name="Fowler T.J."/>
            <person name="Gathman A.C."/>
            <person name="Lombard V."/>
            <person name="Henrissat B."/>
            <person name="Knabe N."/>
            <person name="Kuees U."/>
            <person name="Lilly W.W."/>
            <person name="Lindquist E."/>
            <person name="Lucas S."/>
            <person name="Magnuson J.K."/>
            <person name="Piumi F."/>
            <person name="Raudaskoski M."/>
            <person name="Salamov A."/>
            <person name="Schmutz J."/>
            <person name="Schwarze F.W.M.R."/>
            <person name="vanKuyk P.A."/>
            <person name="Horton J.S."/>
            <person name="Grigoriev I.V."/>
            <person name="Woesten H.A.B."/>
        </authorList>
    </citation>
    <scope>NUCLEOTIDE SEQUENCE [LARGE SCALE GENOMIC DNA]</scope>
    <source>
        <strain evidence="7">H4-8 / FGSC 9210</strain>
    </source>
</reference>
<sequence length="211" mass="23449">MSDLGSPVAFEVTIASSHHAVVTLAFYYTGWALALATSAKPESSDLVEQVPITMMLSTISPELAFPPPNPKSGRQVFCIKTYSENEGMLEQLISLGVLAKMNTKELQNGPLVEVLMKDAWIAHACMKCVRDYGPVGLAKPFELPGEPQMLRCSKCKVARYCSAECQKEDLKAHKQTCKLWRTRPAEAARRMENERRAEMSRAMSLFGFKAM</sequence>
<dbReference type="RefSeq" id="XP_003029111.1">
    <property type="nucleotide sequence ID" value="XM_003029065.1"/>
</dbReference>
<dbReference type="InParanoid" id="D8QEQ3"/>
<dbReference type="Pfam" id="PF01753">
    <property type="entry name" value="zf-MYND"/>
    <property type="match status" value="1"/>
</dbReference>
<evidence type="ECO:0000313" key="7">
    <source>
        <dbReference type="Proteomes" id="UP000007431"/>
    </source>
</evidence>
<organism evidence="7">
    <name type="scientific">Schizophyllum commune (strain H4-8 / FGSC 9210)</name>
    <name type="common">Split gill fungus</name>
    <dbReference type="NCBI Taxonomy" id="578458"/>
    <lineage>
        <taxon>Eukaryota</taxon>
        <taxon>Fungi</taxon>
        <taxon>Dikarya</taxon>
        <taxon>Basidiomycota</taxon>
        <taxon>Agaricomycotina</taxon>
        <taxon>Agaricomycetes</taxon>
        <taxon>Agaricomycetidae</taxon>
        <taxon>Agaricales</taxon>
        <taxon>Schizophyllaceae</taxon>
        <taxon>Schizophyllum</taxon>
    </lineage>
</organism>
<keyword evidence="7" id="KW-1185">Reference proteome</keyword>
<dbReference type="Gene3D" id="6.10.140.2220">
    <property type="match status" value="1"/>
</dbReference>
<dbReference type="PROSITE" id="PS50865">
    <property type="entry name" value="ZF_MYND_2"/>
    <property type="match status" value="1"/>
</dbReference>
<evidence type="ECO:0000256" key="2">
    <source>
        <dbReference type="ARBA" id="ARBA00022771"/>
    </source>
</evidence>
<dbReference type="GO" id="GO:0008270">
    <property type="term" value="F:zinc ion binding"/>
    <property type="evidence" value="ECO:0007669"/>
    <property type="project" value="UniProtKB-KW"/>
</dbReference>
<dbReference type="Proteomes" id="UP000007431">
    <property type="component" value="Unassembled WGS sequence"/>
</dbReference>
<gene>
    <name evidence="6" type="ORF">SCHCODRAFT_237213</name>
</gene>
<dbReference type="VEuPathDB" id="FungiDB:SCHCODRAFT_02635970"/>
<proteinExistence type="predicted"/>
<evidence type="ECO:0000313" key="6">
    <source>
        <dbReference type="EMBL" id="EFI94208.1"/>
    </source>
</evidence>
<evidence type="ECO:0000256" key="3">
    <source>
        <dbReference type="ARBA" id="ARBA00022833"/>
    </source>
</evidence>
<accession>D8QEQ3</accession>
<dbReference type="EMBL" id="GL377310">
    <property type="protein sequence ID" value="EFI94208.1"/>
    <property type="molecule type" value="Genomic_DNA"/>
</dbReference>
<keyword evidence="2 4" id="KW-0863">Zinc-finger</keyword>
<dbReference type="GeneID" id="9590745"/>